<dbReference type="SUPFAM" id="SSF53067">
    <property type="entry name" value="Actin-like ATPase domain"/>
    <property type="match status" value="1"/>
</dbReference>
<evidence type="ECO:0000256" key="1">
    <source>
        <dbReference type="ARBA" id="ARBA00002486"/>
    </source>
</evidence>
<comment type="function">
    <text evidence="1">Transcriptional repressor of xylose-utilizing enzymes.</text>
</comment>
<keyword evidence="3" id="KW-0859">Xylose metabolism</keyword>
<evidence type="ECO:0000256" key="2">
    <source>
        <dbReference type="ARBA" id="ARBA00006479"/>
    </source>
</evidence>
<dbReference type="EMBL" id="VUNJ01000010">
    <property type="protein sequence ID" value="MST92371.1"/>
    <property type="molecule type" value="Genomic_DNA"/>
</dbReference>
<evidence type="ECO:0000256" key="3">
    <source>
        <dbReference type="ARBA" id="ARBA00022629"/>
    </source>
</evidence>
<organism evidence="4 5">
    <name type="scientific">Ruthenibacterium lactatiformans</name>
    <dbReference type="NCBI Taxonomy" id="1550024"/>
    <lineage>
        <taxon>Bacteria</taxon>
        <taxon>Bacillati</taxon>
        <taxon>Bacillota</taxon>
        <taxon>Clostridia</taxon>
        <taxon>Eubacteriales</taxon>
        <taxon>Oscillospiraceae</taxon>
        <taxon>Ruthenibacterium</taxon>
    </lineage>
</organism>
<dbReference type="InterPro" id="IPR036388">
    <property type="entry name" value="WH-like_DNA-bd_sf"/>
</dbReference>
<dbReference type="RefSeq" id="WP_055079447.1">
    <property type="nucleotide sequence ID" value="NZ_CAUEXJ010000076.1"/>
</dbReference>
<reference evidence="4 5" key="1">
    <citation type="submission" date="2019-08" db="EMBL/GenBank/DDBJ databases">
        <title>In-depth cultivation of the pig gut microbiome towards novel bacterial diversity and tailored functional studies.</title>
        <authorList>
            <person name="Wylensek D."/>
            <person name="Hitch T.C.A."/>
            <person name="Clavel T."/>
        </authorList>
    </citation>
    <scope>NUCLEOTIDE SEQUENCE [LARGE SCALE GENOMIC DNA]</scope>
    <source>
        <strain evidence="4 5">WCA3-601-WT-6J</strain>
    </source>
</reference>
<evidence type="ECO:0000313" key="5">
    <source>
        <dbReference type="Proteomes" id="UP000431913"/>
    </source>
</evidence>
<dbReference type="Gene3D" id="1.10.10.10">
    <property type="entry name" value="Winged helix-like DNA-binding domain superfamily/Winged helix DNA-binding domain"/>
    <property type="match status" value="1"/>
</dbReference>
<comment type="similarity">
    <text evidence="2">Belongs to the ROK (NagC/XylR) family.</text>
</comment>
<dbReference type="InterPro" id="IPR036390">
    <property type="entry name" value="WH_DNA-bd_sf"/>
</dbReference>
<dbReference type="SUPFAM" id="SSF46785">
    <property type="entry name" value="Winged helix' DNA-binding domain"/>
    <property type="match status" value="1"/>
</dbReference>
<accession>A0A6I2UAD8</accession>
<dbReference type="Proteomes" id="UP000431913">
    <property type="component" value="Unassembled WGS sequence"/>
</dbReference>
<dbReference type="InterPro" id="IPR043129">
    <property type="entry name" value="ATPase_NBD"/>
</dbReference>
<dbReference type="InterPro" id="IPR000600">
    <property type="entry name" value="ROK"/>
</dbReference>
<dbReference type="GO" id="GO:0042732">
    <property type="term" value="P:D-xylose metabolic process"/>
    <property type="evidence" value="ECO:0007669"/>
    <property type="project" value="UniProtKB-KW"/>
</dbReference>
<evidence type="ECO:0000313" key="4">
    <source>
        <dbReference type="EMBL" id="MST92371.1"/>
    </source>
</evidence>
<dbReference type="Pfam" id="PF00480">
    <property type="entry name" value="ROK"/>
    <property type="match status" value="1"/>
</dbReference>
<name>A0A6I2UAD8_9FIRM</name>
<gene>
    <name evidence="4" type="ORF">FYJ76_10560</name>
</gene>
<dbReference type="PANTHER" id="PTHR18964">
    <property type="entry name" value="ROK (REPRESSOR, ORF, KINASE) FAMILY"/>
    <property type="match status" value="1"/>
</dbReference>
<sequence>MNNPKSKKILRTIYSMQGVSRPCLLKMSRYTPPTLYRIIDELMRDGYVVVSGTGEESGKGRPTDLLSLNGDLGQVAVLHISRTTFSCAVLDFSDRLLACRRHVIEPSLTPEQWVATVQADLATMCAQLGIAPTSLRGVGLAAVGPLDYKEGAMLGPLHFASPRWGRVSIKALAEQALGLPVLLDCNARAALMGHYRRDYYEKYRNLAYVTVGTGIGSGLILNRKLDSNSSVILDGLAHMIIDVDGRKCTCGEYGCLEAYVSTHAIVGQCVQAMRRGCFSSMGAYLDELHFSHVCQAAQEGDALAQEQLQQAATILAKGIVNYLRMVSLEAVILGGSLIEQLPAFFDTVCDLVSAKELGVALYKAQDEDASILHGIAGEVILQQL</sequence>
<dbReference type="PANTHER" id="PTHR18964:SF149">
    <property type="entry name" value="BIFUNCTIONAL UDP-N-ACETYLGLUCOSAMINE 2-EPIMERASE_N-ACETYLMANNOSAMINE KINASE"/>
    <property type="match status" value="1"/>
</dbReference>
<comment type="caution">
    <text evidence="4">The sequence shown here is derived from an EMBL/GenBank/DDBJ whole genome shotgun (WGS) entry which is preliminary data.</text>
</comment>
<keyword evidence="3" id="KW-0119">Carbohydrate metabolism</keyword>
<proteinExistence type="inferred from homology"/>
<dbReference type="AlphaFoldDB" id="A0A6I2UAD8"/>
<protein>
    <submittedName>
        <fullName evidence="4">ROK family protein</fullName>
    </submittedName>
</protein>
<dbReference type="Gene3D" id="3.30.420.40">
    <property type="match status" value="2"/>
</dbReference>